<keyword evidence="5" id="KW-0813">Transport</keyword>
<dbReference type="GO" id="GO:0008253">
    <property type="term" value="F:5'-nucleotidase activity"/>
    <property type="evidence" value="ECO:0007669"/>
    <property type="project" value="UniProtKB-EC"/>
</dbReference>
<comment type="similarity">
    <text evidence="14">Belongs to the ZIP transporter (TC 2.A.5) family. KE4/Catsup subfamily.</text>
</comment>
<dbReference type="Gene3D" id="1.10.150.340">
    <property type="entry name" value="Pyrimidine 5'-nucleotidase (UMPH-1), N-terminal domain"/>
    <property type="match status" value="1"/>
</dbReference>
<dbReference type="InterPro" id="IPR023214">
    <property type="entry name" value="HAD_sf"/>
</dbReference>
<keyword evidence="13 16" id="KW-0472">Membrane</keyword>
<dbReference type="InterPro" id="IPR006434">
    <property type="entry name" value="Pyrimidine_nucleotidase_eu"/>
</dbReference>
<comment type="similarity">
    <text evidence="3">Belongs to the pyrimidine 5'-nucleotidase family.</text>
</comment>
<feature type="region of interest" description="Disordered" evidence="15">
    <location>
        <begin position="461"/>
        <end position="527"/>
    </location>
</feature>
<dbReference type="NCBIfam" id="TIGR01544">
    <property type="entry name" value="HAD-SF-IE"/>
    <property type="match status" value="1"/>
</dbReference>
<dbReference type="GO" id="GO:0009117">
    <property type="term" value="P:nucleotide metabolic process"/>
    <property type="evidence" value="ECO:0007669"/>
    <property type="project" value="UniProtKB-KW"/>
</dbReference>
<dbReference type="Gene3D" id="3.40.50.1000">
    <property type="entry name" value="HAD superfamily/HAD-like"/>
    <property type="match status" value="1"/>
</dbReference>
<keyword evidence="8" id="KW-0547">Nucleotide-binding</keyword>
<dbReference type="GO" id="GO:0005385">
    <property type="term" value="F:zinc ion transmembrane transporter activity"/>
    <property type="evidence" value="ECO:0007669"/>
    <property type="project" value="TreeGrafter"/>
</dbReference>
<evidence type="ECO:0000256" key="4">
    <source>
        <dbReference type="ARBA" id="ARBA00012643"/>
    </source>
</evidence>
<feature type="compositionally biased region" description="Basic and acidic residues" evidence="15">
    <location>
        <begin position="674"/>
        <end position="690"/>
    </location>
</feature>
<dbReference type="Pfam" id="PF02535">
    <property type="entry name" value="Zip"/>
    <property type="match status" value="1"/>
</dbReference>
<evidence type="ECO:0000256" key="12">
    <source>
        <dbReference type="ARBA" id="ARBA00023080"/>
    </source>
</evidence>
<feature type="region of interest" description="Disordered" evidence="15">
    <location>
        <begin position="606"/>
        <end position="625"/>
    </location>
</feature>
<evidence type="ECO:0000256" key="14">
    <source>
        <dbReference type="ARBA" id="ARBA00038485"/>
    </source>
</evidence>
<feature type="transmembrane region" description="Helical" evidence="16">
    <location>
        <begin position="812"/>
        <end position="835"/>
    </location>
</feature>
<feature type="compositionally biased region" description="Basic and acidic residues" evidence="15">
    <location>
        <begin position="482"/>
        <end position="517"/>
    </location>
</feature>
<feature type="compositionally biased region" description="Polar residues" evidence="15">
    <location>
        <begin position="518"/>
        <end position="527"/>
    </location>
</feature>
<feature type="transmembrane region" description="Helical" evidence="16">
    <location>
        <begin position="780"/>
        <end position="800"/>
    </location>
</feature>
<proteinExistence type="inferred from homology"/>
<evidence type="ECO:0000256" key="11">
    <source>
        <dbReference type="ARBA" id="ARBA00022989"/>
    </source>
</evidence>
<dbReference type="PANTHER" id="PTHR16950:SF25">
    <property type="entry name" value="ZINC TRANSPORTER SLC39A7"/>
    <property type="match status" value="1"/>
</dbReference>
<dbReference type="GO" id="GO:0005737">
    <property type="term" value="C:cytoplasm"/>
    <property type="evidence" value="ECO:0007669"/>
    <property type="project" value="InterPro"/>
</dbReference>
<dbReference type="GO" id="GO:0000166">
    <property type="term" value="F:nucleotide binding"/>
    <property type="evidence" value="ECO:0007669"/>
    <property type="project" value="UniProtKB-KW"/>
</dbReference>
<dbReference type="PANTHER" id="PTHR16950">
    <property type="entry name" value="ZINC TRANSPORTER SLC39A7 HISTIDINE-RICH MEMBRANE PROTEIN KE4"/>
    <property type="match status" value="1"/>
</dbReference>
<dbReference type="Pfam" id="PF05822">
    <property type="entry name" value="UMPH-1"/>
    <property type="match status" value="1"/>
</dbReference>
<evidence type="ECO:0000256" key="1">
    <source>
        <dbReference type="ARBA" id="ARBA00000815"/>
    </source>
</evidence>
<evidence type="ECO:0000313" key="18">
    <source>
        <dbReference type="Proteomes" id="UP001175271"/>
    </source>
</evidence>
<keyword evidence="12" id="KW-0546">Nucleotide metabolism</keyword>
<evidence type="ECO:0000256" key="3">
    <source>
        <dbReference type="ARBA" id="ARBA00008389"/>
    </source>
</evidence>
<organism evidence="17 18">
    <name type="scientific">Steinernema hermaphroditum</name>
    <dbReference type="NCBI Taxonomy" id="289476"/>
    <lineage>
        <taxon>Eukaryota</taxon>
        <taxon>Metazoa</taxon>
        <taxon>Ecdysozoa</taxon>
        <taxon>Nematoda</taxon>
        <taxon>Chromadorea</taxon>
        <taxon>Rhabditida</taxon>
        <taxon>Tylenchina</taxon>
        <taxon>Panagrolaimomorpha</taxon>
        <taxon>Strongyloidoidea</taxon>
        <taxon>Steinernematidae</taxon>
        <taxon>Steinernema</taxon>
    </lineage>
</organism>
<dbReference type="GO" id="GO:0000287">
    <property type="term" value="F:magnesium ion binding"/>
    <property type="evidence" value="ECO:0007669"/>
    <property type="project" value="InterPro"/>
</dbReference>
<sequence>MEALLKNPKVRMRDQKAVEAKIAKIVADGSENLIVISDFDYTLSRYKDTSGSICSSSHGVFHSAADKADHVLAEKLNRSKAKFMAVETCHIMTIDEKIPHMVEWWNTSHECIKEAKLHKDVIEEIVLDSKSMIVLRDRAIEFFELLQAKSVPLVIFSAGVGTVIDIFLRPRLTKHQMNNVHIISNMMIFDEEGICVDFSEPLIHVFCKNGSAVRHDDPFFHSFSTRQNVVLLGDSTGDLEMHVGVERSGVVLKIGFLNHKFEELLDKYLAEGAYDIVIVDDQSVDIPLALLSEVPTTELSNKTDDDVTNSNKESSKAVENKAPSVAFFLCIRVLPLTSIRGVAPAGFTGQQGSSQRNRSGWLTERYCDIQLSRLQKRQALEEVGELKLCLYVLDEDIERATSPEEEEEGDDRRRKERPKTTTMGKKLLFGVATLLLSAAVVFAHSHSHSHDPEPAHLKYSRAANEAAQEEVKRAQEHHHGHSHEDGGCPHDHSHSHEYDHGHSHEEGHGHSHSHSESPKTYSKRSANIHSYDPKGNFAFMNDPKTQLWVYAFGATVLISVFPFLVLTFIPVQSNTAESGPLLKLLLSFGAGGLLGDAFLHLIPHASPSGGHSHSHSHSHEAGHSHEPHDMSVGLWVLAGIIIFLFIEKFVRIFRGEDGHGHSHGGHGHSHAPAVKKDKCSDDEFSETTKKADKKRNKKEEKAQDKENEQPTNIRVAALLNMVADFCHNFTDGLAIGASFIAGPNIGLVTMITVLVHEIPHEIGDFAILVQSGVSKPKAMMFQLITAFGAVVGCWLAVMSADPSGLADAAASSWVLPFTAGGFIYIATVTIMPDLLEKSSFVASIKELVTMSVGIYSMYLIGLYE</sequence>
<feature type="region of interest" description="Disordered" evidence="15">
    <location>
        <begin position="660"/>
        <end position="709"/>
    </location>
</feature>
<evidence type="ECO:0000256" key="13">
    <source>
        <dbReference type="ARBA" id="ARBA00023136"/>
    </source>
</evidence>
<evidence type="ECO:0000256" key="6">
    <source>
        <dbReference type="ARBA" id="ARBA00022692"/>
    </source>
</evidence>
<keyword evidence="9" id="KW-0378">Hydrolase</keyword>
<keyword evidence="7" id="KW-0479">Metal-binding</keyword>
<keyword evidence="6 16" id="KW-0812">Transmembrane</keyword>
<feature type="transmembrane region" description="Helical" evidence="16">
    <location>
        <begin position="547"/>
        <end position="569"/>
    </location>
</feature>
<evidence type="ECO:0000256" key="2">
    <source>
        <dbReference type="ARBA" id="ARBA00004141"/>
    </source>
</evidence>
<feature type="compositionally biased region" description="Basic and acidic residues" evidence="15">
    <location>
        <begin position="697"/>
        <end position="708"/>
    </location>
</feature>
<feature type="region of interest" description="Disordered" evidence="15">
    <location>
        <begin position="400"/>
        <end position="421"/>
    </location>
</feature>
<feature type="compositionally biased region" description="Acidic residues" evidence="15">
    <location>
        <begin position="400"/>
        <end position="409"/>
    </location>
</feature>
<evidence type="ECO:0000256" key="15">
    <source>
        <dbReference type="SAM" id="MobiDB-lite"/>
    </source>
</evidence>
<dbReference type="SFLD" id="SFLDS00003">
    <property type="entry name" value="Haloacid_Dehalogenase"/>
    <property type="match status" value="1"/>
</dbReference>
<dbReference type="AlphaFoldDB" id="A0AA39LP68"/>
<dbReference type="EMBL" id="JAUCMV010000004">
    <property type="protein sequence ID" value="KAK0404209.1"/>
    <property type="molecule type" value="Genomic_DNA"/>
</dbReference>
<evidence type="ECO:0000256" key="8">
    <source>
        <dbReference type="ARBA" id="ARBA00022741"/>
    </source>
</evidence>
<comment type="catalytic activity">
    <reaction evidence="1">
        <text>a ribonucleoside 5'-phosphate + H2O = a ribonucleoside + phosphate</text>
        <dbReference type="Rhea" id="RHEA:12484"/>
        <dbReference type="ChEBI" id="CHEBI:15377"/>
        <dbReference type="ChEBI" id="CHEBI:18254"/>
        <dbReference type="ChEBI" id="CHEBI:43474"/>
        <dbReference type="ChEBI" id="CHEBI:58043"/>
        <dbReference type="EC" id="3.1.3.5"/>
    </reaction>
</comment>
<evidence type="ECO:0000256" key="10">
    <source>
        <dbReference type="ARBA" id="ARBA00022842"/>
    </source>
</evidence>
<dbReference type="FunFam" id="1.10.150.340:FF:000001">
    <property type="entry name" value="Cytosolic 5-nucleotidase 3-like"/>
    <property type="match status" value="1"/>
</dbReference>
<name>A0AA39LP68_9BILA</name>
<dbReference type="GO" id="GO:0006882">
    <property type="term" value="P:intracellular zinc ion homeostasis"/>
    <property type="evidence" value="ECO:0007669"/>
    <property type="project" value="TreeGrafter"/>
</dbReference>
<evidence type="ECO:0000256" key="9">
    <source>
        <dbReference type="ARBA" id="ARBA00022801"/>
    </source>
</evidence>
<dbReference type="EC" id="3.1.3.5" evidence="4"/>
<accession>A0AA39LP68</accession>
<keyword evidence="10" id="KW-0460">Magnesium</keyword>
<evidence type="ECO:0000256" key="16">
    <source>
        <dbReference type="SAM" id="Phobius"/>
    </source>
</evidence>
<comment type="caution">
    <text evidence="17">The sequence shown here is derived from an EMBL/GenBank/DDBJ whole genome shotgun (WGS) entry which is preliminary data.</text>
</comment>
<feature type="transmembrane region" description="Helical" evidence="16">
    <location>
        <begin position="847"/>
        <end position="863"/>
    </location>
</feature>
<dbReference type="InterPro" id="IPR036412">
    <property type="entry name" value="HAD-like_sf"/>
</dbReference>
<feature type="transmembrane region" description="Helical" evidence="16">
    <location>
        <begin position="632"/>
        <end position="650"/>
    </location>
</feature>
<protein>
    <recommendedName>
        <fullName evidence="4">5'-nucleotidase</fullName>
        <ecNumber evidence="4">3.1.3.5</ecNumber>
    </recommendedName>
</protein>
<dbReference type="Proteomes" id="UP001175271">
    <property type="component" value="Unassembled WGS sequence"/>
</dbReference>
<gene>
    <name evidence="17" type="ORF">QR680_017340</name>
</gene>
<dbReference type="InterPro" id="IPR003689">
    <property type="entry name" value="ZIP"/>
</dbReference>
<dbReference type="SUPFAM" id="SSF56784">
    <property type="entry name" value="HAD-like"/>
    <property type="match status" value="1"/>
</dbReference>
<reference evidence="17" key="1">
    <citation type="submission" date="2023-06" db="EMBL/GenBank/DDBJ databases">
        <title>Genomic analysis of the entomopathogenic nematode Steinernema hermaphroditum.</title>
        <authorList>
            <person name="Schwarz E.M."/>
            <person name="Heppert J.K."/>
            <person name="Baniya A."/>
            <person name="Schwartz H.T."/>
            <person name="Tan C.-H."/>
            <person name="Antoshechkin I."/>
            <person name="Sternberg P.W."/>
            <person name="Goodrich-Blair H."/>
            <person name="Dillman A.R."/>
        </authorList>
    </citation>
    <scope>NUCLEOTIDE SEQUENCE</scope>
    <source>
        <strain evidence="17">PS9179</strain>
        <tissue evidence="17">Whole animal</tissue>
    </source>
</reference>
<feature type="transmembrane region" description="Helical" evidence="16">
    <location>
        <begin position="581"/>
        <end position="602"/>
    </location>
</feature>
<evidence type="ECO:0000313" key="17">
    <source>
        <dbReference type="EMBL" id="KAK0404209.1"/>
    </source>
</evidence>
<evidence type="ECO:0000256" key="5">
    <source>
        <dbReference type="ARBA" id="ARBA00022448"/>
    </source>
</evidence>
<keyword evidence="18" id="KW-1185">Reference proteome</keyword>
<comment type="subcellular location">
    <subcellularLocation>
        <location evidence="2">Membrane</location>
        <topology evidence="2">Multi-pass membrane protein</topology>
    </subcellularLocation>
</comment>
<dbReference type="SFLD" id="SFLDG01128">
    <property type="entry name" value="C1.4:_5'-Nucleotidase_Like"/>
    <property type="match status" value="1"/>
</dbReference>
<dbReference type="GO" id="GO:0016020">
    <property type="term" value="C:membrane"/>
    <property type="evidence" value="ECO:0007669"/>
    <property type="project" value="UniProtKB-SubCell"/>
</dbReference>
<evidence type="ECO:0000256" key="7">
    <source>
        <dbReference type="ARBA" id="ARBA00022723"/>
    </source>
</evidence>
<keyword evidence="11 16" id="KW-1133">Transmembrane helix</keyword>